<dbReference type="Proteomes" id="UP000320876">
    <property type="component" value="Unassembled WGS sequence"/>
</dbReference>
<dbReference type="InterPro" id="IPR010332">
    <property type="entry name" value="ATPase_terminase-su_N"/>
</dbReference>
<dbReference type="SUPFAM" id="SSF46689">
    <property type="entry name" value="Homeodomain-like"/>
    <property type="match status" value="1"/>
</dbReference>
<reference evidence="3 4" key="1">
    <citation type="submission" date="2019-06" db="EMBL/GenBank/DDBJ databases">
        <title>Sequencing the genomes of 1000 actinobacteria strains.</title>
        <authorList>
            <person name="Klenk H.-P."/>
        </authorList>
    </citation>
    <scope>NUCLEOTIDE SEQUENCE [LARGE SCALE GENOMIC DNA]</scope>
    <source>
        <strain evidence="3 4">DSM 45679</strain>
    </source>
</reference>
<dbReference type="EMBL" id="VFML01000001">
    <property type="protein sequence ID" value="TQJ05106.1"/>
    <property type="molecule type" value="Genomic_DNA"/>
</dbReference>
<dbReference type="Pfam" id="PF06056">
    <property type="entry name" value="Terminase_5"/>
    <property type="match status" value="1"/>
</dbReference>
<sequence length="151" mass="17327">MDLGGAYYNPKDQVSALETLRRKLPDLDTPPQPTPKRPRPGRARHLDDAHIQQLIAGYLSGSTVYELAEQFKIGRNTVCRILRRHHVPMRRRGLTPEQVTEAVQLYHQGWTPPRIGQRMGVDAVTIRRRLREHGLTIRNTQQPDRRQAGEG</sequence>
<gene>
    <name evidence="3" type="ORF">FB471_4929</name>
</gene>
<feature type="region of interest" description="Disordered" evidence="1">
    <location>
        <begin position="21"/>
        <end position="44"/>
    </location>
</feature>
<organism evidence="3 4">
    <name type="scientific">Amycolatopsis cihanbeyliensis</name>
    <dbReference type="NCBI Taxonomy" id="1128664"/>
    <lineage>
        <taxon>Bacteria</taxon>
        <taxon>Bacillati</taxon>
        <taxon>Actinomycetota</taxon>
        <taxon>Actinomycetes</taxon>
        <taxon>Pseudonocardiales</taxon>
        <taxon>Pseudonocardiaceae</taxon>
        <taxon>Amycolatopsis</taxon>
    </lineage>
</organism>
<accession>A0A542DPX0</accession>
<dbReference type="Gene3D" id="1.10.10.60">
    <property type="entry name" value="Homeodomain-like"/>
    <property type="match status" value="2"/>
</dbReference>
<dbReference type="AlphaFoldDB" id="A0A542DPX0"/>
<dbReference type="InterPro" id="IPR009057">
    <property type="entry name" value="Homeodomain-like_sf"/>
</dbReference>
<protein>
    <submittedName>
        <fullName evidence="3">Helix-turn-helix protein</fullName>
    </submittedName>
</protein>
<evidence type="ECO:0000313" key="3">
    <source>
        <dbReference type="EMBL" id="TQJ05106.1"/>
    </source>
</evidence>
<feature type="domain" description="Terminase ATPase subunit N-terminal" evidence="2">
    <location>
        <begin position="101"/>
        <end position="126"/>
    </location>
</feature>
<evidence type="ECO:0000313" key="4">
    <source>
        <dbReference type="Proteomes" id="UP000320876"/>
    </source>
</evidence>
<proteinExistence type="predicted"/>
<evidence type="ECO:0000256" key="1">
    <source>
        <dbReference type="SAM" id="MobiDB-lite"/>
    </source>
</evidence>
<keyword evidence="4" id="KW-1185">Reference proteome</keyword>
<name>A0A542DPX0_AMYCI</name>
<comment type="caution">
    <text evidence="3">The sequence shown here is derived from an EMBL/GenBank/DDBJ whole genome shotgun (WGS) entry which is preliminary data.</text>
</comment>
<dbReference type="RefSeq" id="WP_142000684.1">
    <property type="nucleotide sequence ID" value="NZ_VFML01000001.1"/>
</dbReference>
<dbReference type="OrthoDB" id="3035096at2"/>
<evidence type="ECO:0000259" key="2">
    <source>
        <dbReference type="Pfam" id="PF06056"/>
    </source>
</evidence>